<dbReference type="GO" id="GO:0016491">
    <property type="term" value="F:oxidoreductase activity"/>
    <property type="evidence" value="ECO:0007669"/>
    <property type="project" value="UniProtKB-KW"/>
</dbReference>
<sequence>MPSHSASPASSPVATDDVRHGLLLYVNGQRVEIAENDVRPDKTLLQFLRQDLRLTGTKLGCGEGGCGACTVMVSRFDVALGHVRHISVNSCLAPLCAMDTCAVTTVEGLGTLTDATGQATGLHEVQKALAESHASQCGYCTPGFVMALYSMVKQREAGGKLTMEDIEHGMDGNLCRCTGYRPILDAAKSFGDDADRAHCKGSCPGCPNALKTSNAEVDIEDLHGDKPDEVTSCSSRKIRELAESRRLRTNNAYEVISTSNKTAALDVSSFPKELVEKAKKPQVLQIDGKHVQWFAPVTLAHLLELKSHYPDAKISVGNSEMGIEMKFKGFKYARLINVSRVPELVATKAVTSADHINQTVFAGTDPFEGVKIGAAVTLTEVKQELSELIKNLLSYRTRTLESICKMLKWFASTHIRNVACIAGNLVTASPISDMNPLLAAMDAYHRNAVYKRSAMHPSA</sequence>
<dbReference type="Gene3D" id="1.10.150.120">
    <property type="entry name" value="[2Fe-2S]-binding domain"/>
    <property type="match status" value="1"/>
</dbReference>
<keyword evidence="6" id="KW-0408">Iron</keyword>
<dbReference type="InterPro" id="IPR036010">
    <property type="entry name" value="2Fe-2S_ferredoxin-like_sf"/>
</dbReference>
<dbReference type="InterPro" id="IPR016166">
    <property type="entry name" value="FAD-bd_PCMH"/>
</dbReference>
<keyword evidence="7" id="KW-0411">Iron-sulfur</keyword>
<dbReference type="SUPFAM" id="SSF47741">
    <property type="entry name" value="CO dehydrogenase ISP C-domain like"/>
    <property type="match status" value="1"/>
</dbReference>
<protein>
    <recommendedName>
        <fullName evidence="12">Xanthine dehydrogenase</fullName>
    </recommendedName>
</protein>
<organism evidence="10 11">
    <name type="scientific">Peronospora destructor</name>
    <dbReference type="NCBI Taxonomy" id="86335"/>
    <lineage>
        <taxon>Eukaryota</taxon>
        <taxon>Sar</taxon>
        <taxon>Stramenopiles</taxon>
        <taxon>Oomycota</taxon>
        <taxon>Peronosporomycetes</taxon>
        <taxon>Peronosporales</taxon>
        <taxon>Peronosporaceae</taxon>
        <taxon>Peronospora</taxon>
    </lineage>
</organism>
<dbReference type="PANTHER" id="PTHR45444:SF3">
    <property type="entry name" value="XANTHINE DEHYDROGENASE"/>
    <property type="match status" value="1"/>
</dbReference>
<keyword evidence="4" id="KW-0274">FAD</keyword>
<evidence type="ECO:0000256" key="4">
    <source>
        <dbReference type="ARBA" id="ARBA00022827"/>
    </source>
</evidence>
<reference evidence="10" key="1">
    <citation type="submission" date="2022-12" db="EMBL/GenBank/DDBJ databases">
        <authorList>
            <person name="Webb A."/>
        </authorList>
    </citation>
    <scope>NUCLEOTIDE SEQUENCE</scope>
    <source>
        <strain evidence="10">Pd1</strain>
    </source>
</reference>
<dbReference type="GO" id="GO:0005506">
    <property type="term" value="F:iron ion binding"/>
    <property type="evidence" value="ECO:0007669"/>
    <property type="project" value="InterPro"/>
</dbReference>
<name>A0AAV0U656_9STRA</name>
<evidence type="ECO:0000256" key="3">
    <source>
        <dbReference type="ARBA" id="ARBA00022723"/>
    </source>
</evidence>
<comment type="caution">
    <text evidence="10">The sequence shown here is derived from an EMBL/GenBank/DDBJ whole genome shotgun (WGS) entry which is preliminary data.</text>
</comment>
<evidence type="ECO:0000256" key="6">
    <source>
        <dbReference type="ARBA" id="ARBA00023004"/>
    </source>
</evidence>
<dbReference type="InterPro" id="IPR036884">
    <property type="entry name" value="2Fe-2S-bd_dom_sf"/>
</dbReference>
<dbReference type="Pfam" id="PF00111">
    <property type="entry name" value="Fer2"/>
    <property type="match status" value="1"/>
</dbReference>
<dbReference type="AlphaFoldDB" id="A0AAV0U656"/>
<feature type="domain" description="FAD-binding PCMH-type" evidence="9">
    <location>
        <begin position="286"/>
        <end position="459"/>
    </location>
</feature>
<accession>A0AAV0U656</accession>
<evidence type="ECO:0000256" key="5">
    <source>
        <dbReference type="ARBA" id="ARBA00023002"/>
    </source>
</evidence>
<dbReference type="Proteomes" id="UP001162029">
    <property type="component" value="Unassembled WGS sequence"/>
</dbReference>
<evidence type="ECO:0000256" key="1">
    <source>
        <dbReference type="ARBA" id="ARBA00022630"/>
    </source>
</evidence>
<dbReference type="InterPro" id="IPR006058">
    <property type="entry name" value="2Fe2S_fd_BS"/>
</dbReference>
<feature type="domain" description="2Fe-2S ferredoxin-type" evidence="8">
    <location>
        <begin position="20"/>
        <end position="109"/>
    </location>
</feature>
<dbReference type="GO" id="GO:0071949">
    <property type="term" value="F:FAD binding"/>
    <property type="evidence" value="ECO:0007669"/>
    <property type="project" value="InterPro"/>
</dbReference>
<dbReference type="PROSITE" id="PS51085">
    <property type="entry name" value="2FE2S_FER_2"/>
    <property type="match status" value="1"/>
</dbReference>
<dbReference type="Gene3D" id="3.30.465.10">
    <property type="match status" value="1"/>
</dbReference>
<keyword evidence="2" id="KW-0001">2Fe-2S</keyword>
<dbReference type="PROSITE" id="PS51387">
    <property type="entry name" value="FAD_PCMH"/>
    <property type="match status" value="1"/>
</dbReference>
<proteinExistence type="predicted"/>
<keyword evidence="11" id="KW-1185">Reference proteome</keyword>
<dbReference type="Pfam" id="PF00941">
    <property type="entry name" value="FAD_binding_5"/>
    <property type="match status" value="1"/>
</dbReference>
<dbReference type="InterPro" id="IPR016169">
    <property type="entry name" value="FAD-bd_PCMH_sub2"/>
</dbReference>
<dbReference type="Pfam" id="PF01799">
    <property type="entry name" value="Fer2_2"/>
    <property type="match status" value="1"/>
</dbReference>
<dbReference type="InterPro" id="IPR002888">
    <property type="entry name" value="2Fe-2S-bd"/>
</dbReference>
<gene>
    <name evidence="10" type="ORF">PDE001_LOCUS5093</name>
</gene>
<evidence type="ECO:0000313" key="10">
    <source>
        <dbReference type="EMBL" id="CAI5732395.1"/>
    </source>
</evidence>
<dbReference type="Gene3D" id="3.10.20.30">
    <property type="match status" value="1"/>
</dbReference>
<dbReference type="InterPro" id="IPR036318">
    <property type="entry name" value="FAD-bd_PCMH-like_sf"/>
</dbReference>
<dbReference type="InterPro" id="IPR002346">
    <property type="entry name" value="Mopterin_DH_FAD-bd"/>
</dbReference>
<dbReference type="SUPFAM" id="SSF56176">
    <property type="entry name" value="FAD-binding/transporter-associated domain-like"/>
    <property type="match status" value="1"/>
</dbReference>
<evidence type="ECO:0000259" key="8">
    <source>
        <dbReference type="PROSITE" id="PS51085"/>
    </source>
</evidence>
<dbReference type="FunFam" id="3.10.20.30:FF:000015">
    <property type="entry name" value="Aldehyde oxidase 1"/>
    <property type="match status" value="1"/>
</dbReference>
<dbReference type="EMBL" id="CANTFM010000957">
    <property type="protein sequence ID" value="CAI5732395.1"/>
    <property type="molecule type" value="Genomic_DNA"/>
</dbReference>
<dbReference type="Gene3D" id="3.30.43.10">
    <property type="entry name" value="Uridine Diphospho-n-acetylenolpyruvylglucosamine Reductase, domain 2"/>
    <property type="match status" value="1"/>
</dbReference>
<dbReference type="PANTHER" id="PTHR45444">
    <property type="entry name" value="XANTHINE DEHYDROGENASE"/>
    <property type="match status" value="1"/>
</dbReference>
<dbReference type="InterPro" id="IPR016208">
    <property type="entry name" value="Ald_Oxase/xanthine_DH-like"/>
</dbReference>
<dbReference type="InterPro" id="IPR001041">
    <property type="entry name" value="2Fe-2S_ferredoxin-type"/>
</dbReference>
<keyword evidence="5" id="KW-0560">Oxidoreductase</keyword>
<dbReference type="PROSITE" id="PS00197">
    <property type="entry name" value="2FE2S_FER_1"/>
    <property type="match status" value="1"/>
</dbReference>
<dbReference type="GO" id="GO:0051537">
    <property type="term" value="F:2 iron, 2 sulfur cluster binding"/>
    <property type="evidence" value="ECO:0007669"/>
    <property type="project" value="UniProtKB-KW"/>
</dbReference>
<keyword evidence="1" id="KW-0285">Flavoprotein</keyword>
<dbReference type="FunFam" id="3.30.43.10:FF:000001">
    <property type="entry name" value="Xanthine dehydrogenase/oxidase"/>
    <property type="match status" value="1"/>
</dbReference>
<dbReference type="InterPro" id="IPR012675">
    <property type="entry name" value="Beta-grasp_dom_sf"/>
</dbReference>
<evidence type="ECO:0000313" key="11">
    <source>
        <dbReference type="Proteomes" id="UP001162029"/>
    </source>
</evidence>
<evidence type="ECO:0000259" key="9">
    <source>
        <dbReference type="PROSITE" id="PS51387"/>
    </source>
</evidence>
<evidence type="ECO:0000256" key="2">
    <source>
        <dbReference type="ARBA" id="ARBA00022714"/>
    </source>
</evidence>
<dbReference type="InterPro" id="IPR016167">
    <property type="entry name" value="FAD-bd_PCMH_sub1"/>
</dbReference>
<evidence type="ECO:0008006" key="12">
    <source>
        <dbReference type="Google" id="ProtNLM"/>
    </source>
</evidence>
<keyword evidence="3" id="KW-0479">Metal-binding</keyword>
<dbReference type="SUPFAM" id="SSF54292">
    <property type="entry name" value="2Fe-2S ferredoxin-like"/>
    <property type="match status" value="1"/>
</dbReference>
<evidence type="ECO:0000256" key="7">
    <source>
        <dbReference type="ARBA" id="ARBA00023014"/>
    </source>
</evidence>